<evidence type="ECO:0000256" key="1">
    <source>
        <dbReference type="ARBA" id="ARBA00023002"/>
    </source>
</evidence>
<dbReference type="Pfam" id="PF00248">
    <property type="entry name" value="Aldo_ket_red"/>
    <property type="match status" value="1"/>
</dbReference>
<reference evidence="3" key="1">
    <citation type="submission" date="2020-03" db="EMBL/GenBank/DDBJ databases">
        <title>Draft sequencing of Paenibacilllus sp. S3N08.</title>
        <authorList>
            <person name="Kim D.-U."/>
        </authorList>
    </citation>
    <scope>NUCLEOTIDE SEQUENCE</scope>
    <source>
        <strain evidence="3">S3N08</strain>
    </source>
</reference>
<keyword evidence="1" id="KW-0560">Oxidoreductase</keyword>
<keyword evidence="4" id="KW-1185">Reference proteome</keyword>
<proteinExistence type="predicted"/>
<gene>
    <name evidence="3" type="ORF">G9U52_24785</name>
</gene>
<dbReference type="CDD" id="cd19082">
    <property type="entry name" value="AKR_AKR10A1_2"/>
    <property type="match status" value="1"/>
</dbReference>
<organism evidence="3 4">
    <name type="scientific">Paenibacillus agricola</name>
    <dbReference type="NCBI Taxonomy" id="2716264"/>
    <lineage>
        <taxon>Bacteria</taxon>
        <taxon>Bacillati</taxon>
        <taxon>Bacillota</taxon>
        <taxon>Bacilli</taxon>
        <taxon>Bacillales</taxon>
        <taxon>Paenibacillaceae</taxon>
        <taxon>Paenibacillus</taxon>
    </lineage>
</organism>
<dbReference type="InterPro" id="IPR023210">
    <property type="entry name" value="NADP_OxRdtase_dom"/>
</dbReference>
<evidence type="ECO:0000259" key="2">
    <source>
        <dbReference type="Pfam" id="PF00248"/>
    </source>
</evidence>
<evidence type="ECO:0000313" key="4">
    <source>
        <dbReference type="Proteomes" id="UP001165962"/>
    </source>
</evidence>
<dbReference type="PANTHER" id="PTHR43364:SF4">
    <property type="entry name" value="NAD(P)-LINKED OXIDOREDUCTASE SUPERFAMILY PROTEIN"/>
    <property type="match status" value="1"/>
</dbReference>
<dbReference type="EMBL" id="JAAOIW010000010">
    <property type="protein sequence ID" value="NHN33037.1"/>
    <property type="molecule type" value="Genomic_DNA"/>
</dbReference>
<dbReference type="InterPro" id="IPR050523">
    <property type="entry name" value="AKR_Detox_Biosynth"/>
</dbReference>
<name>A0ABX0J9B4_9BACL</name>
<dbReference type="Gene3D" id="3.20.20.100">
    <property type="entry name" value="NADP-dependent oxidoreductase domain"/>
    <property type="match status" value="1"/>
</dbReference>
<comment type="caution">
    <text evidence="3">The sequence shown here is derived from an EMBL/GenBank/DDBJ whole genome shotgun (WGS) entry which is preliminary data.</text>
</comment>
<dbReference type="PANTHER" id="PTHR43364">
    <property type="entry name" value="NADH-SPECIFIC METHYLGLYOXAL REDUCTASE-RELATED"/>
    <property type="match status" value="1"/>
</dbReference>
<dbReference type="Proteomes" id="UP001165962">
    <property type="component" value="Unassembled WGS sequence"/>
</dbReference>
<protein>
    <submittedName>
        <fullName evidence="3">Aldo/keto reductase</fullName>
    </submittedName>
</protein>
<sequence>MKYTQLLHTDLEAAVICMGTSDIGGSISTEESNDILDTYLDHGGNFLDTAEVYANWLPIEPHSSERFLGKWLKARGNREQMIVATKGGHPRLDTPSVSRLSAAEIAQDIEGSLERLMTDFIDIYYLHRDDRTIPVETLIEILESHVRKGNIRYYACSNWTLERLEQATAYAEQQGYKGFVAVSNLWSLAEVNPGSIKDVSQVITDRPLIDWHTRTGIALVPYSSQANGFFSGKYRRGQEVSPELRNKNVYRLYMNEVNLTRLERIEQIAQEQKGSTNQIALAYLLAQDFPVIPVIGCKNKQHLLDSLGAVDIKLDAATASSIIE</sequence>
<dbReference type="InterPro" id="IPR036812">
    <property type="entry name" value="NAD(P)_OxRdtase_dom_sf"/>
</dbReference>
<dbReference type="SUPFAM" id="SSF51430">
    <property type="entry name" value="NAD(P)-linked oxidoreductase"/>
    <property type="match status" value="1"/>
</dbReference>
<feature type="domain" description="NADP-dependent oxidoreductase" evidence="2">
    <location>
        <begin position="16"/>
        <end position="321"/>
    </location>
</feature>
<evidence type="ECO:0000313" key="3">
    <source>
        <dbReference type="EMBL" id="NHN33037.1"/>
    </source>
</evidence>
<dbReference type="RefSeq" id="WP_166153334.1">
    <property type="nucleotide sequence ID" value="NZ_JAAOIW010000010.1"/>
</dbReference>
<accession>A0ABX0J9B4</accession>